<reference evidence="5 6" key="1">
    <citation type="submission" date="2018-06" db="EMBL/GenBank/DDBJ databases">
        <authorList>
            <consortium name="Pathogen Informatics"/>
            <person name="Doyle S."/>
        </authorList>
    </citation>
    <scope>NUCLEOTIDE SEQUENCE [LARGE SCALE GENOMIC DNA]</scope>
    <source>
        <strain evidence="5 6">NCTC11872</strain>
    </source>
</reference>
<dbReference type="FunFam" id="1.10.8.60:FF:000002">
    <property type="entry name" value="ATP-dependent Clp protease ATP-binding subunit ClpX"/>
    <property type="match status" value="1"/>
</dbReference>
<dbReference type="GO" id="GO:0009376">
    <property type="term" value="C:HslUV protease complex"/>
    <property type="evidence" value="ECO:0007669"/>
    <property type="project" value="TreeGrafter"/>
</dbReference>
<dbReference type="GO" id="GO:0008233">
    <property type="term" value="F:peptidase activity"/>
    <property type="evidence" value="ECO:0007669"/>
    <property type="project" value="UniProtKB-KW"/>
</dbReference>
<dbReference type="Proteomes" id="UP000249936">
    <property type="component" value="Unassembled WGS sequence"/>
</dbReference>
<accession>A0A2X1PHB0</accession>
<dbReference type="GO" id="GO:0051603">
    <property type="term" value="P:proteolysis involved in protein catabolic process"/>
    <property type="evidence" value="ECO:0007669"/>
    <property type="project" value="TreeGrafter"/>
</dbReference>
<feature type="domain" description="Clp ATPase C-terminal" evidence="4">
    <location>
        <begin position="83"/>
        <end position="177"/>
    </location>
</feature>
<dbReference type="SMART" id="SM01086">
    <property type="entry name" value="ClpB_D2-small"/>
    <property type="match status" value="1"/>
</dbReference>
<dbReference type="GO" id="GO:0016887">
    <property type="term" value="F:ATP hydrolysis activity"/>
    <property type="evidence" value="ECO:0007669"/>
    <property type="project" value="InterPro"/>
</dbReference>
<keyword evidence="5" id="KW-0645">Protease</keyword>
<dbReference type="InterPro" id="IPR027417">
    <property type="entry name" value="P-loop_NTPase"/>
</dbReference>
<keyword evidence="1" id="KW-0547">Nucleotide-binding</keyword>
<dbReference type="Pfam" id="PF07724">
    <property type="entry name" value="AAA_2"/>
    <property type="match status" value="1"/>
</dbReference>
<name>A0A2X1PHB0_HAEIF</name>
<keyword evidence="2" id="KW-0862">Zinc</keyword>
<gene>
    <name evidence="5" type="primary">clpX_3</name>
    <name evidence="5" type="ORF">NCTC11872_00028</name>
</gene>
<dbReference type="InterPro" id="IPR019489">
    <property type="entry name" value="Clp_ATPase_C"/>
</dbReference>
<evidence type="ECO:0000256" key="2">
    <source>
        <dbReference type="ARBA" id="ARBA00022833"/>
    </source>
</evidence>
<dbReference type="Gene3D" id="1.10.8.60">
    <property type="match status" value="1"/>
</dbReference>
<dbReference type="GO" id="GO:0005524">
    <property type="term" value="F:ATP binding"/>
    <property type="evidence" value="ECO:0007669"/>
    <property type="project" value="UniProtKB-KW"/>
</dbReference>
<keyword evidence="3" id="KW-0067">ATP-binding</keyword>
<sequence length="179" mass="20072">MVKLDTSKILFICGGAFAGLDKIIDKRTQTSTSIGFNAKVEKDEKQQSLSELFRQVEPDDLMKFGLIPEFIGRLPMIAPLSELDEDALIQILTKPKNALIKQYQALFELEKVELDFTPEALKAMAKKALERKTGARGLRSIVEAVLLDTMYDLPSLENLQKVIVDESTIVDNLAPKLEY</sequence>
<keyword evidence="5" id="KW-0378">Hydrolase</keyword>
<dbReference type="SUPFAM" id="SSF52540">
    <property type="entry name" value="P-loop containing nucleoside triphosphate hydrolases"/>
    <property type="match status" value="1"/>
</dbReference>
<dbReference type="PANTHER" id="PTHR48102">
    <property type="entry name" value="ATP-DEPENDENT CLP PROTEASE ATP-BINDING SUBUNIT CLPX-LIKE, MITOCHONDRIAL-RELATED"/>
    <property type="match status" value="1"/>
</dbReference>
<evidence type="ECO:0000313" key="5">
    <source>
        <dbReference type="EMBL" id="SPX40468.1"/>
    </source>
</evidence>
<dbReference type="PANTHER" id="PTHR48102:SF7">
    <property type="entry name" value="ATP-DEPENDENT CLP PROTEASE ATP-BINDING SUBUNIT CLPX-LIKE, MITOCHONDRIAL"/>
    <property type="match status" value="1"/>
</dbReference>
<evidence type="ECO:0000259" key="4">
    <source>
        <dbReference type="SMART" id="SM01086"/>
    </source>
</evidence>
<organism evidence="5 6">
    <name type="scientific">Haemophilus influenzae</name>
    <dbReference type="NCBI Taxonomy" id="727"/>
    <lineage>
        <taxon>Bacteria</taxon>
        <taxon>Pseudomonadati</taxon>
        <taxon>Pseudomonadota</taxon>
        <taxon>Gammaproteobacteria</taxon>
        <taxon>Pasteurellales</taxon>
        <taxon>Pasteurellaceae</taxon>
        <taxon>Haemophilus</taxon>
    </lineage>
</organism>
<evidence type="ECO:0000313" key="6">
    <source>
        <dbReference type="Proteomes" id="UP000249936"/>
    </source>
</evidence>
<dbReference type="EMBL" id="UASK01000001">
    <property type="protein sequence ID" value="SPX40468.1"/>
    <property type="molecule type" value="Genomic_DNA"/>
</dbReference>
<dbReference type="InterPro" id="IPR003959">
    <property type="entry name" value="ATPase_AAA_core"/>
</dbReference>
<dbReference type="Gene3D" id="3.40.50.300">
    <property type="entry name" value="P-loop containing nucleotide triphosphate hydrolases"/>
    <property type="match status" value="1"/>
</dbReference>
<dbReference type="InterPro" id="IPR050052">
    <property type="entry name" value="ATP-dep_Clp_protease_ClpX"/>
</dbReference>
<dbReference type="AlphaFoldDB" id="A0A2X1PHB0"/>
<evidence type="ECO:0000256" key="3">
    <source>
        <dbReference type="ARBA" id="ARBA00022840"/>
    </source>
</evidence>
<proteinExistence type="predicted"/>
<dbReference type="GO" id="GO:0051301">
    <property type="term" value="P:cell division"/>
    <property type="evidence" value="ECO:0007669"/>
    <property type="project" value="TreeGrafter"/>
</dbReference>
<dbReference type="Pfam" id="PF10431">
    <property type="entry name" value="ClpB_D2-small"/>
    <property type="match status" value="1"/>
</dbReference>
<evidence type="ECO:0000256" key="1">
    <source>
        <dbReference type="ARBA" id="ARBA00022741"/>
    </source>
</evidence>
<protein>
    <submittedName>
        <fullName evidence="5">ATPase and specificity subunit of ClpX-ClpP ATP-dependent serine protease</fullName>
    </submittedName>
</protein>